<dbReference type="InterPro" id="IPR014284">
    <property type="entry name" value="RNA_pol_sigma-70_dom"/>
</dbReference>
<feature type="domain" description="RNA polymerase sigma factor 70 region 4 type 2" evidence="8">
    <location>
        <begin position="125"/>
        <end position="167"/>
    </location>
</feature>
<dbReference type="GO" id="GO:0006352">
    <property type="term" value="P:DNA-templated transcription initiation"/>
    <property type="evidence" value="ECO:0007669"/>
    <property type="project" value="InterPro"/>
</dbReference>
<dbReference type="Proteomes" id="UP000005150">
    <property type="component" value="Unassembled WGS sequence"/>
</dbReference>
<gene>
    <name evidence="9" type="ORF">HMPREF1071_02091</name>
</gene>
<dbReference type="SUPFAM" id="SSF88946">
    <property type="entry name" value="Sigma2 domain of RNA polymerase sigma factors"/>
    <property type="match status" value="1"/>
</dbReference>
<organism evidence="9 10">
    <name type="scientific">Bacteroides salyersiae CL02T12C01</name>
    <dbReference type="NCBI Taxonomy" id="997887"/>
    <lineage>
        <taxon>Bacteria</taxon>
        <taxon>Pseudomonadati</taxon>
        <taxon>Bacteroidota</taxon>
        <taxon>Bacteroidia</taxon>
        <taxon>Bacteroidales</taxon>
        <taxon>Bacteroidaceae</taxon>
        <taxon>Bacteroides</taxon>
    </lineage>
</organism>
<dbReference type="InterPro" id="IPR036388">
    <property type="entry name" value="WH-like_DNA-bd_sf"/>
</dbReference>
<dbReference type="NCBIfam" id="TIGR02937">
    <property type="entry name" value="sigma70-ECF"/>
    <property type="match status" value="1"/>
</dbReference>
<protein>
    <recommendedName>
        <fullName evidence="6">RNA polymerase sigma factor</fullName>
    </recommendedName>
</protein>
<feature type="domain" description="RNA polymerase sigma-70 region 2" evidence="7">
    <location>
        <begin position="22"/>
        <end position="88"/>
    </location>
</feature>
<dbReference type="RefSeq" id="WP_007480022.1">
    <property type="nucleotide sequence ID" value="NZ_JH724307.1"/>
</dbReference>
<evidence type="ECO:0000313" key="10">
    <source>
        <dbReference type="Proteomes" id="UP000005150"/>
    </source>
</evidence>
<dbReference type="EMBL" id="AGXV01000025">
    <property type="protein sequence ID" value="EIY64446.1"/>
    <property type="molecule type" value="Genomic_DNA"/>
</dbReference>
<dbReference type="SUPFAM" id="SSF88659">
    <property type="entry name" value="Sigma3 and sigma4 domains of RNA polymerase sigma factors"/>
    <property type="match status" value="1"/>
</dbReference>
<dbReference type="Pfam" id="PF08281">
    <property type="entry name" value="Sigma70_r4_2"/>
    <property type="match status" value="1"/>
</dbReference>
<evidence type="ECO:0000256" key="5">
    <source>
        <dbReference type="ARBA" id="ARBA00023163"/>
    </source>
</evidence>
<dbReference type="Gene3D" id="1.10.1740.10">
    <property type="match status" value="1"/>
</dbReference>
<keyword evidence="3 6" id="KW-0731">Sigma factor</keyword>
<accession>I9T682</accession>
<dbReference type="InterPro" id="IPR039425">
    <property type="entry name" value="RNA_pol_sigma-70-like"/>
</dbReference>
<comment type="caution">
    <text evidence="9">The sequence shown here is derived from an EMBL/GenBank/DDBJ whole genome shotgun (WGS) entry which is preliminary data.</text>
</comment>
<reference evidence="9 10" key="1">
    <citation type="submission" date="2012-02" db="EMBL/GenBank/DDBJ databases">
        <title>The Genome Sequence of Bacteroides salyersiae CL02T12C01.</title>
        <authorList>
            <consortium name="The Broad Institute Genome Sequencing Platform"/>
            <person name="Earl A."/>
            <person name="Ward D."/>
            <person name="Feldgarden M."/>
            <person name="Gevers D."/>
            <person name="Zitomersky N.L."/>
            <person name="Coyne M.J."/>
            <person name="Comstock L.E."/>
            <person name="Young S.K."/>
            <person name="Zeng Q."/>
            <person name="Gargeya S."/>
            <person name="Fitzgerald M."/>
            <person name="Haas B."/>
            <person name="Abouelleil A."/>
            <person name="Alvarado L."/>
            <person name="Arachchi H.M."/>
            <person name="Berlin A."/>
            <person name="Chapman S.B."/>
            <person name="Gearin G."/>
            <person name="Goldberg J."/>
            <person name="Griggs A."/>
            <person name="Gujja S."/>
            <person name="Hansen M."/>
            <person name="Heiman D."/>
            <person name="Howarth C."/>
            <person name="Larimer J."/>
            <person name="Lui A."/>
            <person name="MacDonald P.J.P."/>
            <person name="McCowen C."/>
            <person name="Montmayeur A."/>
            <person name="Murphy C."/>
            <person name="Neiman D."/>
            <person name="Pearson M."/>
            <person name="Priest M."/>
            <person name="Roberts A."/>
            <person name="Saif S."/>
            <person name="Shea T."/>
            <person name="Sisk P."/>
            <person name="Stolte C."/>
            <person name="Sykes S."/>
            <person name="Wortman J."/>
            <person name="Nusbaum C."/>
            <person name="Birren B."/>
        </authorList>
    </citation>
    <scope>NUCLEOTIDE SEQUENCE [LARGE SCALE GENOMIC DNA]</scope>
    <source>
        <strain evidence="9 10">CL02T12C01</strain>
    </source>
</reference>
<proteinExistence type="inferred from homology"/>
<dbReference type="InterPro" id="IPR013324">
    <property type="entry name" value="RNA_pol_sigma_r3/r4-like"/>
</dbReference>
<evidence type="ECO:0000259" key="7">
    <source>
        <dbReference type="Pfam" id="PF04542"/>
    </source>
</evidence>
<dbReference type="InterPro" id="IPR000838">
    <property type="entry name" value="RNA_pol_sigma70_ECF_CS"/>
</dbReference>
<evidence type="ECO:0000256" key="4">
    <source>
        <dbReference type="ARBA" id="ARBA00023125"/>
    </source>
</evidence>
<evidence type="ECO:0000256" key="1">
    <source>
        <dbReference type="ARBA" id="ARBA00010641"/>
    </source>
</evidence>
<keyword evidence="4 6" id="KW-0238">DNA-binding</keyword>
<keyword evidence="2 6" id="KW-0805">Transcription regulation</keyword>
<dbReference type="InterPro" id="IPR013249">
    <property type="entry name" value="RNA_pol_sigma70_r4_t2"/>
</dbReference>
<evidence type="ECO:0000259" key="8">
    <source>
        <dbReference type="Pfam" id="PF08281"/>
    </source>
</evidence>
<dbReference type="PANTHER" id="PTHR43133:SF46">
    <property type="entry name" value="RNA POLYMERASE SIGMA-70 FACTOR ECF SUBFAMILY"/>
    <property type="match status" value="1"/>
</dbReference>
<dbReference type="InterPro" id="IPR013325">
    <property type="entry name" value="RNA_pol_sigma_r2"/>
</dbReference>
<evidence type="ECO:0000256" key="2">
    <source>
        <dbReference type="ARBA" id="ARBA00023015"/>
    </source>
</evidence>
<keyword evidence="5 6" id="KW-0804">Transcription</keyword>
<dbReference type="GeneID" id="93114684"/>
<comment type="similarity">
    <text evidence="1 6">Belongs to the sigma-70 factor family. ECF subfamily.</text>
</comment>
<evidence type="ECO:0000313" key="9">
    <source>
        <dbReference type="EMBL" id="EIY64446.1"/>
    </source>
</evidence>
<name>I9T682_9BACE</name>
<dbReference type="OrthoDB" id="1342792at2"/>
<dbReference type="PROSITE" id="PS01063">
    <property type="entry name" value="SIGMA70_ECF"/>
    <property type="match status" value="1"/>
</dbReference>
<dbReference type="Gene3D" id="1.10.10.10">
    <property type="entry name" value="Winged helix-like DNA-binding domain superfamily/Winged helix DNA-binding domain"/>
    <property type="match status" value="1"/>
</dbReference>
<dbReference type="Pfam" id="PF04542">
    <property type="entry name" value="Sigma70_r2"/>
    <property type="match status" value="1"/>
</dbReference>
<dbReference type="PATRIC" id="fig|997887.3.peg.2187"/>
<evidence type="ECO:0000256" key="3">
    <source>
        <dbReference type="ARBA" id="ARBA00023082"/>
    </source>
</evidence>
<dbReference type="GO" id="GO:0003677">
    <property type="term" value="F:DNA binding"/>
    <property type="evidence" value="ECO:0007669"/>
    <property type="project" value="UniProtKB-KW"/>
</dbReference>
<dbReference type="InterPro" id="IPR007627">
    <property type="entry name" value="RNA_pol_sigma70_r2"/>
</dbReference>
<dbReference type="AlphaFoldDB" id="I9T682"/>
<keyword evidence="10" id="KW-1185">Reference proteome</keyword>
<dbReference type="HOGENOM" id="CLU_047691_4_1_10"/>
<dbReference type="GO" id="GO:0016987">
    <property type="term" value="F:sigma factor activity"/>
    <property type="evidence" value="ECO:0007669"/>
    <property type="project" value="UniProtKB-KW"/>
</dbReference>
<dbReference type="PANTHER" id="PTHR43133">
    <property type="entry name" value="RNA POLYMERASE ECF-TYPE SIGMA FACTO"/>
    <property type="match status" value="1"/>
</dbReference>
<sequence>MKTNEEILLGVKRGDASDFELLYARYKEKLHNFILAVSNYDYYLTEEVVQITFVKIWETRERIDMDKSFGSYITTIARNTLMTYYNHRKTERAYCSKFTNESLSTYETEEAVVSRLTLEHVNKIIKLIPPARQRIFVMSKKYGYSNKAIAQRLTLSENTVESQLTKAHLFMRRYKNVI</sequence>
<evidence type="ECO:0000256" key="6">
    <source>
        <dbReference type="RuleBase" id="RU000716"/>
    </source>
</evidence>